<feature type="chain" id="PRO_5039073129" description="Secreted protein" evidence="1">
    <location>
        <begin position="32"/>
        <end position="174"/>
    </location>
</feature>
<keyword evidence="3" id="KW-1185">Reference proteome</keyword>
<dbReference type="RefSeq" id="WP_185025109.1">
    <property type="nucleotide sequence ID" value="NZ_JACHMQ010000001.1"/>
</dbReference>
<dbReference type="AlphaFoldDB" id="A0A7X0KYZ9"/>
<feature type="signal peptide" evidence="1">
    <location>
        <begin position="1"/>
        <end position="31"/>
    </location>
</feature>
<dbReference type="EMBL" id="JACHMQ010000001">
    <property type="protein sequence ID" value="MBB6395644.1"/>
    <property type="molecule type" value="Genomic_DNA"/>
</dbReference>
<organism evidence="2 3">
    <name type="scientific">Actinomadura coerulea</name>
    <dbReference type="NCBI Taxonomy" id="46159"/>
    <lineage>
        <taxon>Bacteria</taxon>
        <taxon>Bacillati</taxon>
        <taxon>Actinomycetota</taxon>
        <taxon>Actinomycetes</taxon>
        <taxon>Streptosporangiales</taxon>
        <taxon>Thermomonosporaceae</taxon>
        <taxon>Actinomadura</taxon>
    </lineage>
</organism>
<evidence type="ECO:0008006" key="4">
    <source>
        <dbReference type="Google" id="ProtNLM"/>
    </source>
</evidence>
<evidence type="ECO:0000313" key="2">
    <source>
        <dbReference type="EMBL" id="MBB6395644.1"/>
    </source>
</evidence>
<keyword evidence="1" id="KW-0732">Signal</keyword>
<gene>
    <name evidence="2" type="ORF">BKA00_002558</name>
</gene>
<sequence length="174" mass="19511">MIMRAARMPKRRFAAVTVAASAMLLSTIAVAPSASADPYIGPGGEPKVDGIEGPWRWMDRPRGEESKDYLPSCAKFYVCLYVLSNQTRTRNYWYVFRLYDEKSYGVHNFNYDSNYQWIINNQSGGVDALTFDGGAVGSIIACYPGPASAPDLSRNFKSANWRPVWSVDTSYKYC</sequence>
<dbReference type="Proteomes" id="UP000546324">
    <property type="component" value="Unassembled WGS sequence"/>
</dbReference>
<reference evidence="2 3" key="1">
    <citation type="submission" date="2020-08" db="EMBL/GenBank/DDBJ databases">
        <title>Sequencing the genomes of 1000 actinobacteria strains.</title>
        <authorList>
            <person name="Klenk H.-P."/>
        </authorList>
    </citation>
    <scope>NUCLEOTIDE SEQUENCE [LARGE SCALE GENOMIC DNA]</scope>
    <source>
        <strain evidence="2 3">DSM 43675</strain>
    </source>
</reference>
<evidence type="ECO:0000256" key="1">
    <source>
        <dbReference type="SAM" id="SignalP"/>
    </source>
</evidence>
<evidence type="ECO:0000313" key="3">
    <source>
        <dbReference type="Proteomes" id="UP000546324"/>
    </source>
</evidence>
<proteinExistence type="predicted"/>
<protein>
    <recommendedName>
        <fullName evidence="4">Secreted protein</fullName>
    </recommendedName>
</protein>
<name>A0A7X0KYZ9_9ACTN</name>
<comment type="caution">
    <text evidence="2">The sequence shown here is derived from an EMBL/GenBank/DDBJ whole genome shotgun (WGS) entry which is preliminary data.</text>
</comment>
<accession>A0A7X0KYZ9</accession>